<dbReference type="Gene3D" id="1.20.810.10">
    <property type="entry name" value="Cytochrome Bc1 Complex, Chain C"/>
    <property type="match status" value="1"/>
</dbReference>
<feature type="transmembrane region" description="Helical" evidence="2">
    <location>
        <begin position="29"/>
        <end position="55"/>
    </location>
</feature>
<dbReference type="Pfam" id="PF01541">
    <property type="entry name" value="GIY-YIG"/>
    <property type="match status" value="1"/>
</dbReference>
<dbReference type="PROSITE" id="PS50164">
    <property type="entry name" value="GIY_YIG"/>
    <property type="match status" value="1"/>
</dbReference>
<dbReference type="GO" id="GO:0006122">
    <property type="term" value="P:mitochondrial electron transport, ubiquinol to cytochrome c"/>
    <property type="evidence" value="ECO:0007669"/>
    <property type="project" value="TreeGrafter"/>
</dbReference>
<dbReference type="InterPro" id="IPR016174">
    <property type="entry name" value="Di-haem_cyt_TM"/>
</dbReference>
<dbReference type="InterPro" id="IPR048259">
    <property type="entry name" value="Cytochrome_b_N_euk/bac"/>
</dbReference>
<evidence type="ECO:0000259" key="4">
    <source>
        <dbReference type="PROSITE" id="PS51002"/>
    </source>
</evidence>
<feature type="domain" description="Cytochrome b/b6 N-terminal region profile" evidence="4">
    <location>
        <begin position="1"/>
        <end position="132"/>
    </location>
</feature>
<dbReference type="GO" id="GO:0016491">
    <property type="term" value="F:oxidoreductase activity"/>
    <property type="evidence" value="ECO:0007669"/>
    <property type="project" value="InterPro"/>
</dbReference>
<dbReference type="InterPro" id="IPR005797">
    <property type="entry name" value="Cyt_b/b6_N"/>
</dbReference>
<evidence type="ECO:0000256" key="1">
    <source>
        <dbReference type="ARBA" id="ARBA00010045"/>
    </source>
</evidence>
<dbReference type="SUPFAM" id="SSF81342">
    <property type="entry name" value="Transmembrane di-heme cytochromes"/>
    <property type="match status" value="1"/>
</dbReference>
<dbReference type="NCBIfam" id="TIGR01453">
    <property type="entry name" value="grpIintron_endo"/>
    <property type="match status" value="1"/>
</dbReference>
<dbReference type="AlphaFoldDB" id="A0A060REW1"/>
<dbReference type="Gene3D" id="3.40.1440.10">
    <property type="entry name" value="GIY-YIG endonuclease"/>
    <property type="match status" value="1"/>
</dbReference>
<keyword evidence="2" id="KW-0472">Membrane</keyword>
<dbReference type="SUPFAM" id="SSF82771">
    <property type="entry name" value="GIY-YIG endonuclease"/>
    <property type="match status" value="1"/>
</dbReference>
<accession>A0A060REW1</accession>
<reference evidence="5" key="1">
    <citation type="submission" date="2014-02" db="EMBL/GenBank/DDBJ databases">
        <authorList>
            <person name="Genoscope - CEA"/>
        </authorList>
    </citation>
    <scope>NUCLEOTIDE SEQUENCE</scope>
    <source>
        <strain evidence="5">LS3</strain>
    </source>
</reference>
<dbReference type="GO" id="GO:0008121">
    <property type="term" value="F:quinol-cytochrome-c reductase activity"/>
    <property type="evidence" value="ECO:0007669"/>
    <property type="project" value="TreeGrafter"/>
</dbReference>
<dbReference type="SMART" id="SM00465">
    <property type="entry name" value="GIYc"/>
    <property type="match status" value="1"/>
</dbReference>
<dbReference type="InterPro" id="IPR027387">
    <property type="entry name" value="Cytb/b6-like_sf"/>
</dbReference>
<geneLocation type="mitochondrion" evidence="5"/>
<evidence type="ECO:0000256" key="2">
    <source>
        <dbReference type="SAM" id="Phobius"/>
    </source>
</evidence>
<evidence type="ECO:0000313" key="5">
    <source>
        <dbReference type="EMBL" id="CDN40854.1"/>
    </source>
</evidence>
<comment type="similarity">
    <text evidence="1">To endonucleases of group I introns of fungi and phage.</text>
</comment>
<dbReference type="SMART" id="SM00496">
    <property type="entry name" value="IENR2"/>
    <property type="match status" value="2"/>
</dbReference>
<dbReference type="PANTHER" id="PTHR19271:SF16">
    <property type="entry name" value="CYTOCHROME B"/>
    <property type="match status" value="1"/>
</dbReference>
<feature type="domain" description="GIY-YIG" evidence="3">
    <location>
        <begin position="245"/>
        <end position="336"/>
    </location>
</feature>
<dbReference type="InterPro" id="IPR003611">
    <property type="entry name" value="NUMOD3"/>
</dbReference>
<dbReference type="PROSITE" id="PS51002">
    <property type="entry name" value="CYTB_NTER"/>
    <property type="match status" value="1"/>
</dbReference>
<dbReference type="GO" id="GO:0004519">
    <property type="term" value="F:endonuclease activity"/>
    <property type="evidence" value="ECO:0007669"/>
    <property type="project" value="InterPro"/>
</dbReference>
<gene>
    <name evidence="5" type="primary">io-cob.1</name>
    <name evidence="5" type="ORF">GNLVRS02_ARAD0ZZ00924g</name>
</gene>
<feature type="transmembrane region" description="Helical" evidence="2">
    <location>
        <begin position="112"/>
        <end position="132"/>
    </location>
</feature>
<dbReference type="EMBL" id="HG937690">
    <property type="protein sequence ID" value="CDN40854.1"/>
    <property type="molecule type" value="Genomic_DNA"/>
</dbReference>
<dbReference type="GO" id="GO:0003677">
    <property type="term" value="F:DNA binding"/>
    <property type="evidence" value="ECO:0007669"/>
    <property type="project" value="InterPro"/>
</dbReference>
<feature type="transmembrane region" description="Helical" evidence="2">
    <location>
        <begin position="76"/>
        <end position="97"/>
    </location>
</feature>
<dbReference type="PANTHER" id="PTHR19271">
    <property type="entry name" value="CYTOCHROME B"/>
    <property type="match status" value="1"/>
</dbReference>
<protein>
    <submittedName>
        <fullName evidence="5">ARAD0ZZ00924p</fullName>
    </submittedName>
</protein>
<name>A0A060REW1_BLAAD</name>
<dbReference type="Pfam" id="PF00033">
    <property type="entry name" value="Cytochrome_B"/>
    <property type="match status" value="1"/>
</dbReference>
<sequence length="512" mass="60606">MALRKRDVFLGLVNSYVVDSPQPSNLNYWWNYGSLLALCLVIQILTGVFLAMHYSSNIELAFLSVEHIMRDVNYGWWIRYCHANGASFFFIFVYIHMARGLYYGSYRAPRAMVWYIGVIIFLLMIITGFLGYKNNIVTTYTINKNNGPRSYKKDIKYNNINKLYLNNIPANGGGSPSGNTYKYINYINHNIKHYRNYSTYNNNYKDNNKLYYDNLFKELNISPIYYFDNLDKVETKELILNKLRELGGIYIIINKINKNFYIGSAITNKFYSRFYRHLISLTGNKPLKASVKKYGLNNFIFGILEVFPEVINKENNRELIKLEDTYLKTYLPNYNILLEAGSSFGYKHSEESKLRMKLNYSKERKELIRELQKNRKWSEYSKNKLREIAFNRSDNYWSKEGLDRISNINSHNIKLFDINNNYICNFKNIVQTSNYLKCSTKTIQRSLSLGYIYIPDSFKIYLKDELINNNFNIPLSELYLNDSIKYKYNNNKVIKLKGRLRKLENFTKYIII</sequence>
<proteinExistence type="predicted"/>
<evidence type="ECO:0000259" key="3">
    <source>
        <dbReference type="PROSITE" id="PS50164"/>
    </source>
</evidence>
<keyword evidence="5" id="KW-0496">Mitochondrion</keyword>
<dbReference type="GO" id="GO:0016020">
    <property type="term" value="C:membrane"/>
    <property type="evidence" value="ECO:0007669"/>
    <property type="project" value="InterPro"/>
</dbReference>
<keyword evidence="2" id="KW-0812">Transmembrane</keyword>
<dbReference type="InterPro" id="IPR006350">
    <property type="entry name" value="Intron_endoG1"/>
</dbReference>
<dbReference type="GO" id="GO:0005739">
    <property type="term" value="C:mitochondrion"/>
    <property type="evidence" value="ECO:0007669"/>
    <property type="project" value="GOC"/>
</dbReference>
<dbReference type="InterPro" id="IPR035901">
    <property type="entry name" value="GIY-YIG_endonuc_sf"/>
</dbReference>
<keyword evidence="2" id="KW-1133">Transmembrane helix</keyword>
<organism evidence="5">
    <name type="scientific">Blastobotrys adeninivorans</name>
    <name type="common">Yeast</name>
    <name type="synonym">Arxula adeninivorans</name>
    <dbReference type="NCBI Taxonomy" id="409370"/>
    <lineage>
        <taxon>Eukaryota</taxon>
        <taxon>Fungi</taxon>
        <taxon>Dikarya</taxon>
        <taxon>Ascomycota</taxon>
        <taxon>Saccharomycotina</taxon>
        <taxon>Dipodascomycetes</taxon>
        <taxon>Dipodascales</taxon>
        <taxon>Trichomonascaceae</taxon>
        <taxon>Blastobotrys</taxon>
    </lineage>
</organism>
<reference evidence="5" key="2">
    <citation type="submission" date="2014-06" db="EMBL/GenBank/DDBJ databases">
        <title>The complete genome of Blastobotrys (Arxula) adeninivorans LS3 - a yeast of biotechnological interest.</title>
        <authorList>
            <person name="Kunze G."/>
            <person name="Gaillardin C."/>
            <person name="Czernicka M."/>
            <person name="Durrens P."/>
            <person name="Martin T."/>
            <person name="Boer E."/>
            <person name="Gabaldon T."/>
            <person name="Cruz J."/>
            <person name="Talla E."/>
            <person name="Marck C."/>
            <person name="Goffeau A."/>
            <person name="Barbe V."/>
            <person name="Baret P."/>
            <person name="Baronian K."/>
            <person name="Beier S."/>
            <person name="Bleykasten C."/>
            <person name="Bode R."/>
            <person name="Casaregola S."/>
            <person name="Despons L."/>
            <person name="Fairhead C."/>
            <person name="Giersberg M."/>
            <person name="Gierski P."/>
            <person name="Hahnel U."/>
            <person name="Hartmann A."/>
            <person name="Jankowska D."/>
            <person name="Jubin C."/>
            <person name="Jung P."/>
            <person name="Lafontaine I."/>
            <person name="Leh-Louis V."/>
            <person name="Lemaire M."/>
            <person name="Marcet-Houben M."/>
            <person name="Mascher M."/>
            <person name="Morel G."/>
            <person name="Richard G.-F."/>
            <person name="Riechen J."/>
            <person name="Sacerdot C."/>
            <person name="Sarkar A."/>
            <person name="Savel G."/>
            <person name="Schacherer J."/>
            <person name="Sherman D."/>
            <person name="Straub M.-L."/>
            <person name="Stein N."/>
            <person name="Thierry A."/>
            <person name="Trautwein-Schult A."/>
            <person name="Westhof E."/>
            <person name="Worch S."/>
            <person name="Dujon B."/>
            <person name="Souciet J.-L."/>
            <person name="Wincker P."/>
            <person name="Scholz U."/>
            <person name="Neuveglise N."/>
        </authorList>
    </citation>
    <scope>NUCLEOTIDE SEQUENCE</scope>
    <source>
        <strain evidence="5">LS3</strain>
    </source>
</reference>
<dbReference type="CDD" id="cd00284">
    <property type="entry name" value="Cytochrome_b_N"/>
    <property type="match status" value="1"/>
</dbReference>
<dbReference type="InterPro" id="IPR000305">
    <property type="entry name" value="GIY-YIG_endonuc"/>
</dbReference>